<dbReference type="InterPro" id="IPR001401">
    <property type="entry name" value="Dynamin_GTPase"/>
</dbReference>
<feature type="compositionally biased region" description="Polar residues" evidence="4">
    <location>
        <begin position="503"/>
        <end position="530"/>
    </location>
</feature>
<dbReference type="FunFam" id="3.40.50.300:FF:001853">
    <property type="entry name" value="Dynamin family protein"/>
    <property type="match status" value="1"/>
</dbReference>
<dbReference type="InterPro" id="IPR045063">
    <property type="entry name" value="Dynamin_N"/>
</dbReference>
<dbReference type="InterPro" id="IPR020850">
    <property type="entry name" value="GED_dom"/>
</dbReference>
<dbReference type="SMR" id="A0A3Q8IRJ0"/>
<dbReference type="PROSITE" id="PS00410">
    <property type="entry name" value="G_DYNAMIN_1"/>
    <property type="match status" value="1"/>
</dbReference>
<evidence type="ECO:0000313" key="12">
    <source>
        <dbReference type="Proteomes" id="UP000318447"/>
    </source>
</evidence>
<dbReference type="PANTHER" id="PTHR11566">
    <property type="entry name" value="DYNAMIN"/>
    <property type="match status" value="1"/>
</dbReference>
<evidence type="ECO:0000259" key="5">
    <source>
        <dbReference type="PROSITE" id="PS51388"/>
    </source>
</evidence>
<dbReference type="InterPro" id="IPR003130">
    <property type="entry name" value="GED"/>
</dbReference>
<dbReference type="PROSITE" id="PS51718">
    <property type="entry name" value="G_DYNAMIN_2"/>
    <property type="match status" value="1"/>
</dbReference>
<dbReference type="SMART" id="SM00302">
    <property type="entry name" value="GED"/>
    <property type="match status" value="1"/>
</dbReference>
<evidence type="ECO:0000256" key="4">
    <source>
        <dbReference type="SAM" id="MobiDB-lite"/>
    </source>
</evidence>
<evidence type="ECO:0000313" key="7">
    <source>
        <dbReference type="EMBL" id="AYU80726.1"/>
    </source>
</evidence>
<reference evidence="8" key="2">
    <citation type="submission" date="2011-01" db="EMBL/GenBank/DDBJ databases">
        <authorList>
            <person name="Zhao B.P."/>
            <person name="Ren Z.A."/>
            <person name="Li C.D."/>
        </authorList>
    </citation>
    <scope>NUCLEOTIDE SEQUENCE</scope>
    <source>
        <strain evidence="8">BPK282A1</strain>
    </source>
</reference>
<dbReference type="GO" id="GO:0016020">
    <property type="term" value="C:membrane"/>
    <property type="evidence" value="ECO:0007669"/>
    <property type="project" value="TreeGrafter"/>
</dbReference>
<dbReference type="Proteomes" id="UP000318447">
    <property type="component" value="Unassembled WGS sequence"/>
</dbReference>
<dbReference type="AlphaFoldDB" id="A0A3Q8IRJ0"/>
<feature type="compositionally biased region" description="Polar residues" evidence="4">
    <location>
        <begin position="563"/>
        <end position="574"/>
    </location>
</feature>
<dbReference type="InterPro" id="IPR030381">
    <property type="entry name" value="G_DYNAMIN_dom"/>
</dbReference>
<feature type="domain" description="GED" evidence="5">
    <location>
        <begin position="597"/>
        <end position="688"/>
    </location>
</feature>
<protein>
    <submittedName>
        <fullName evidence="9">Dynamin central region family protein</fullName>
    </submittedName>
    <submittedName>
        <fullName evidence="7">Dynamin-1-like protein</fullName>
    </submittedName>
    <submittedName>
        <fullName evidence="8">GTP-binding protein, putative</fullName>
    </submittedName>
</protein>
<dbReference type="OMA" id="IQRRKEC"/>
<reference evidence="7 11" key="4">
    <citation type="journal article" date="2018" name="Sci. Rep.">
        <title>A complete Leishmania donovani reference genome identifies novel genetic variations associated with virulence.</title>
        <authorList>
            <person name="Lypaczewski P."/>
            <person name="Hoshizaki J."/>
            <person name="Zhang W.-W."/>
            <person name="McCall L.-I."/>
            <person name="Torcivia-Rodriguez J."/>
            <person name="Simonyan V."/>
            <person name="Kaur A."/>
            <person name="Dewar K."/>
            <person name="Matlashewski G."/>
        </authorList>
    </citation>
    <scope>NUCLEOTIDE SEQUENCE [LARGE SCALE GENOMIC DNA]</scope>
    <source>
        <strain evidence="7 11">LdCL</strain>
    </source>
</reference>
<dbReference type="VEuPathDB" id="TriTrypDB:LDHU3_29.3420"/>
<dbReference type="SUPFAM" id="SSF52540">
    <property type="entry name" value="P-loop containing nucleoside triphosphate hydrolases"/>
    <property type="match status" value="1"/>
</dbReference>
<dbReference type="Pfam" id="PF02212">
    <property type="entry name" value="GED"/>
    <property type="match status" value="1"/>
</dbReference>
<dbReference type="InterPro" id="IPR019762">
    <property type="entry name" value="Dynamin_GTPase_CS"/>
</dbReference>
<reference evidence="8 10" key="1">
    <citation type="journal article" date="2011" name="Genome Res.">
        <title>Whole genome sequencing of multiple Leishmania donovani clinical isolates provides insights into population structure and mechanisms of drug resistance.</title>
        <authorList>
            <person name="Downing T."/>
            <person name="Imamura H."/>
            <person name="Decuypere S."/>
            <person name="Clark T.G."/>
            <person name="Coombs G.H."/>
            <person name="Cotton J.A."/>
            <person name="Hilley J.D."/>
            <person name="de Doncker S."/>
            <person name="Maes I."/>
            <person name="Mottram J.C."/>
            <person name="Quail M.A."/>
            <person name="Rijal S."/>
            <person name="Sanders M."/>
            <person name="Schonian G."/>
            <person name="Stark O."/>
            <person name="Sundar S."/>
            <person name="Vanaerschot M."/>
            <person name="Hertz-Fowler C."/>
            <person name="Dujardin J.C."/>
            <person name="Berriman M."/>
        </authorList>
    </citation>
    <scope>NUCLEOTIDE SEQUENCE [LARGE SCALE GENOMIC DNA]</scope>
    <source>
        <strain evidence="8 10">BPK282A1</strain>
    </source>
</reference>
<dbReference type="CDD" id="cd08771">
    <property type="entry name" value="DLP_1"/>
    <property type="match status" value="1"/>
</dbReference>
<dbReference type="Gene3D" id="3.40.50.300">
    <property type="entry name" value="P-loop containing nucleotide triphosphate hydrolases"/>
    <property type="match status" value="1"/>
</dbReference>
<evidence type="ECO:0000256" key="2">
    <source>
        <dbReference type="ARBA" id="ARBA00023134"/>
    </source>
</evidence>
<evidence type="ECO:0000259" key="6">
    <source>
        <dbReference type="PROSITE" id="PS51718"/>
    </source>
</evidence>
<dbReference type="InterPro" id="IPR000375">
    <property type="entry name" value="Dynamin_stalk"/>
</dbReference>
<dbReference type="GO" id="GO:0005874">
    <property type="term" value="C:microtubule"/>
    <property type="evidence" value="ECO:0007669"/>
    <property type="project" value="TreeGrafter"/>
</dbReference>
<dbReference type="Pfam" id="PF00350">
    <property type="entry name" value="Dynamin_N"/>
    <property type="match status" value="1"/>
</dbReference>
<dbReference type="Proteomes" id="UP000008980">
    <property type="component" value="Chromosome 29"/>
</dbReference>
<dbReference type="GO" id="GO:0005525">
    <property type="term" value="F:GTP binding"/>
    <property type="evidence" value="ECO:0007669"/>
    <property type="project" value="UniProtKB-KW"/>
</dbReference>
<dbReference type="VEuPathDB" id="TriTrypDB:LdCL_290029200"/>
<name>A0A3Q8IRJ0_LEIDO</name>
<evidence type="ECO:0000313" key="8">
    <source>
        <dbReference type="EMBL" id="CBZ35956.1"/>
    </source>
</evidence>
<dbReference type="Gene3D" id="1.20.120.1240">
    <property type="entry name" value="Dynamin, middle domain"/>
    <property type="match status" value="1"/>
</dbReference>
<keyword evidence="1 3" id="KW-0547">Nucleotide-binding</keyword>
<dbReference type="Proteomes" id="UP000274082">
    <property type="component" value="Chromosome 29"/>
</dbReference>
<sequence length="700" mass="78018">MDQLISVINELHDAFAGVKMNIKLNLPQIAVVGSQSCGKSSVLESIVGKDFLPRGSGIVTRCPLVLQLVQLPKSNEEEWGEFLHIPNKKFYDFNEIQNEITRRTIEMAGPSAITDKPISLKVYSNTVLNLTLVDLPGLVMNAVGDQPKDIDRQIKDMVTRYVSPKNTIILAISPANTDLATSQSLRLAKQLDPEGVRTVGVLTKIDLMDKGTDCFDVLQNKVLQLRHGFVGVVCRSQQDINDRKSMEAARRSEYEFFANSPIYSPIAEEAGTAYLSKKLNFLLLEHIKAVIPDLKRHVDQLMEATKKQMEKLGMFEQDITEPTAQLLYLIKLFSDTLNQTIDGGITDATKELLGGARLDYIFHECFATYVTSLSATKDLTDDYIRINTRNMAGMHATLFPSDQVFVALSKQQITRLEEPCIKCVTFVYEELTKIVEICAGKVDRYPNLKDAIISICKKMLLDYRLPTSTHVRTIIKAERGFINVKHPMMDELAQRAFANIYGTTNGDASSPPRNSSDPNASAAGSTQADPKQSGRDIKRDDRKDDKRGGRDEKRPEKSRDQGNADNVMSPGSKSDMNDVPSRIMLGKNMTMHEQYMNSAIREMVEGYFSIVKGNVADQVPKAITLLMITRLREEVYARLVSELYSDKTAKALLSEPPGIATQRKAAKEMLEALTKAQNALNSVRDYQLTKEPSSSMQAGA</sequence>
<dbReference type="PRINTS" id="PR00195">
    <property type="entry name" value="DYNAMIN"/>
</dbReference>
<accession>A0A3Q8IRJ0</accession>
<reference evidence="9" key="6">
    <citation type="submission" date="2019-02" db="EMBL/GenBank/DDBJ databases">
        <title>FDA dAtabase for Regulatory Grade micrObial Sequences (FDA-ARGOS): Supporting development and validation of Infectious Disease Dx tests.</title>
        <authorList>
            <person name="Duncan R."/>
            <person name="Fisher C."/>
            <person name="Tallon L.J."/>
            <person name="Sadzewicz L."/>
            <person name="Sengamalay N."/>
            <person name="Ott S."/>
            <person name="Godinez A."/>
            <person name="Nagaraj S."/>
            <person name="Nadendla S."/>
            <person name="Sichtig H."/>
        </authorList>
    </citation>
    <scope>NUCLEOTIDE SEQUENCE</scope>
    <source>
        <strain evidence="9">FDAARGOS_361</strain>
    </source>
</reference>
<dbReference type="PROSITE" id="PS51388">
    <property type="entry name" value="GED"/>
    <property type="match status" value="1"/>
</dbReference>
<feature type="domain" description="Dynamin-type G" evidence="6">
    <location>
        <begin position="23"/>
        <end position="292"/>
    </location>
</feature>
<dbReference type="GeneID" id="13385352"/>
<organism evidence="7 11">
    <name type="scientific">Leishmania donovani</name>
    <dbReference type="NCBI Taxonomy" id="5661"/>
    <lineage>
        <taxon>Eukaryota</taxon>
        <taxon>Discoba</taxon>
        <taxon>Euglenozoa</taxon>
        <taxon>Kinetoplastea</taxon>
        <taxon>Metakinetoplastina</taxon>
        <taxon>Trypanosomatida</taxon>
        <taxon>Trypanosomatidae</taxon>
        <taxon>Leishmaniinae</taxon>
        <taxon>Leishmania</taxon>
    </lineage>
</organism>
<dbReference type="GO" id="GO:0003924">
    <property type="term" value="F:GTPase activity"/>
    <property type="evidence" value="ECO:0007669"/>
    <property type="project" value="InterPro"/>
</dbReference>
<reference evidence="10" key="3">
    <citation type="submission" date="2011-02" db="EMBL/GenBank/DDBJ databases">
        <title>Whole genome sequencing of Leishmania donovani clinical lines reveals dynamic variation related to drug resistance.</title>
        <authorList>
            <person name="Downing T."/>
            <person name="Imamura H."/>
            <person name="Sanders M."/>
            <person name="Decuypere S."/>
            <person name="Hertz-Fowler C."/>
            <person name="Clark T.G."/>
            <person name="Rijal S."/>
            <person name="Sundar S."/>
            <person name="Quail M.A."/>
            <person name="De Doncker S."/>
            <person name="Maes I."/>
            <person name="Vanaerschot M."/>
            <person name="Stark O."/>
            <person name="Schonian G."/>
            <person name="Dujardin J.C."/>
            <person name="Berriman M."/>
        </authorList>
    </citation>
    <scope>NUCLEOTIDE SEQUENCE [LARGE SCALE GENOMIC DNA]</scope>
    <source>
        <strain evidence="10">BPK282A1</strain>
    </source>
</reference>
<dbReference type="RefSeq" id="XP_003862649.1">
    <property type="nucleotide sequence ID" value="XM_003862601.1"/>
</dbReference>
<reference evidence="12" key="5">
    <citation type="submission" date="2019-02" db="EMBL/GenBank/DDBJ databases">
        <title>FDA dAtabase for Regulatory Grade micrObial Sequences (FDA-ARGOS): Supporting development and validation of Infectious Disease Dx tests.</title>
        <authorList>
            <person name="Duncan R."/>
            <person name="Fisher C."/>
            <person name="Tallon L."/>
            <person name="Sadzewicz L."/>
            <person name="Sengamalay N."/>
            <person name="Ott S."/>
            <person name="Godinez A."/>
            <person name="Nagaraj S."/>
            <person name="Vavikolanu K."/>
            <person name="Nadendla S."/>
            <person name="Aluvathingal J."/>
            <person name="Sichtig H."/>
        </authorList>
    </citation>
    <scope>NUCLEOTIDE SEQUENCE [LARGE SCALE GENOMIC DNA]</scope>
    <source>
        <strain evidence="12">FDAARGOS_361</strain>
    </source>
</reference>
<dbReference type="GO" id="GO:0008017">
    <property type="term" value="F:microtubule binding"/>
    <property type="evidence" value="ECO:0007669"/>
    <property type="project" value="TreeGrafter"/>
</dbReference>
<dbReference type="EMBL" id="CP029528">
    <property type="protein sequence ID" value="AYU80726.1"/>
    <property type="molecule type" value="Genomic_DNA"/>
</dbReference>
<dbReference type="PANTHER" id="PTHR11566:SF21">
    <property type="entry name" value="DYNAMIN RELATED PROTEIN 1, ISOFORM A"/>
    <property type="match status" value="1"/>
</dbReference>
<dbReference type="KEGG" id="ldo:LDBPK_292310"/>
<dbReference type="GO" id="GO:0005737">
    <property type="term" value="C:cytoplasm"/>
    <property type="evidence" value="ECO:0007669"/>
    <property type="project" value="TreeGrafter"/>
</dbReference>
<dbReference type="EMBL" id="RHLC01000014">
    <property type="protein sequence ID" value="TPP52854.1"/>
    <property type="molecule type" value="Genomic_DNA"/>
</dbReference>
<dbReference type="InterPro" id="IPR027417">
    <property type="entry name" value="P-loop_NTPase"/>
</dbReference>
<evidence type="ECO:0000313" key="11">
    <source>
        <dbReference type="Proteomes" id="UP000274082"/>
    </source>
</evidence>
<dbReference type="VEuPathDB" id="TriTrypDB:LdBPK_292310.1"/>
<dbReference type="EMBL" id="FR799616">
    <property type="protein sequence ID" value="CBZ35956.1"/>
    <property type="molecule type" value="Genomic_DNA"/>
</dbReference>
<dbReference type="SMART" id="SM00053">
    <property type="entry name" value="DYNc"/>
    <property type="match status" value="1"/>
</dbReference>
<evidence type="ECO:0000256" key="1">
    <source>
        <dbReference type="ARBA" id="ARBA00022741"/>
    </source>
</evidence>
<feature type="compositionally biased region" description="Basic and acidic residues" evidence="4">
    <location>
        <begin position="532"/>
        <end position="562"/>
    </location>
</feature>
<evidence type="ECO:0000313" key="9">
    <source>
        <dbReference type="EMBL" id="TPP52854.1"/>
    </source>
</evidence>
<keyword evidence="2 3" id="KW-0342">GTP-binding</keyword>
<evidence type="ECO:0000256" key="3">
    <source>
        <dbReference type="RuleBase" id="RU003932"/>
    </source>
</evidence>
<proteinExistence type="inferred from homology"/>
<dbReference type="InterPro" id="IPR022812">
    <property type="entry name" value="Dynamin"/>
</dbReference>
<comment type="similarity">
    <text evidence="3">Belongs to the TRAFAC class dynamin-like GTPase superfamily. Dynamin/Fzo/YdjA family.</text>
</comment>
<dbReference type="Pfam" id="PF01031">
    <property type="entry name" value="Dynamin_M"/>
    <property type="match status" value="1"/>
</dbReference>
<gene>
    <name evidence="9" type="ORF">CGC21_28645</name>
    <name evidence="8" type="ORF">LDBPK_292310</name>
    <name evidence="7" type="ORF">LdCL_290029200</name>
</gene>
<keyword evidence="11" id="KW-1185">Reference proteome</keyword>
<feature type="region of interest" description="Disordered" evidence="4">
    <location>
        <begin position="503"/>
        <end position="580"/>
    </location>
</feature>
<evidence type="ECO:0000313" key="10">
    <source>
        <dbReference type="Proteomes" id="UP000008980"/>
    </source>
</evidence>
<dbReference type="OrthoDB" id="5061070at2759"/>
<accession>E9BL28</accession>